<keyword evidence="3" id="KW-1185">Reference proteome</keyword>
<comment type="caution">
    <text evidence="2">The sequence shown here is derived from an EMBL/GenBank/DDBJ whole genome shotgun (WGS) entry which is preliminary data.</text>
</comment>
<reference evidence="2" key="1">
    <citation type="journal article" date="2014" name="Int. J. Syst. Evol. Microbiol.">
        <title>Complete genome sequence of Corynebacterium casei LMG S-19264T (=DSM 44701T), isolated from a smear-ripened cheese.</title>
        <authorList>
            <consortium name="US DOE Joint Genome Institute (JGI-PGF)"/>
            <person name="Walter F."/>
            <person name="Albersmeier A."/>
            <person name="Kalinowski J."/>
            <person name="Ruckert C."/>
        </authorList>
    </citation>
    <scope>NUCLEOTIDE SEQUENCE</scope>
    <source>
        <strain evidence="2">VKM Ac-2007</strain>
    </source>
</reference>
<protein>
    <recommendedName>
        <fullName evidence="4">GerMN domain-containing protein</fullName>
    </recommendedName>
</protein>
<reference evidence="2" key="2">
    <citation type="submission" date="2023-01" db="EMBL/GenBank/DDBJ databases">
        <authorList>
            <person name="Sun Q."/>
            <person name="Evtushenko L."/>
        </authorList>
    </citation>
    <scope>NUCLEOTIDE SEQUENCE</scope>
    <source>
        <strain evidence="2">VKM Ac-2007</strain>
    </source>
</reference>
<evidence type="ECO:0000313" key="3">
    <source>
        <dbReference type="Proteomes" id="UP001143474"/>
    </source>
</evidence>
<organism evidence="2 3">
    <name type="scientific">Streptosporangium carneum</name>
    <dbReference type="NCBI Taxonomy" id="47481"/>
    <lineage>
        <taxon>Bacteria</taxon>
        <taxon>Bacillati</taxon>
        <taxon>Actinomycetota</taxon>
        <taxon>Actinomycetes</taxon>
        <taxon>Streptosporangiales</taxon>
        <taxon>Streptosporangiaceae</taxon>
        <taxon>Streptosporangium</taxon>
    </lineage>
</organism>
<evidence type="ECO:0000313" key="2">
    <source>
        <dbReference type="EMBL" id="GLK11668.1"/>
    </source>
</evidence>
<evidence type="ECO:0000256" key="1">
    <source>
        <dbReference type="SAM" id="MobiDB-lite"/>
    </source>
</evidence>
<name>A0A9W6MF99_9ACTN</name>
<sequence length="269" mass="28909">MRQGTRRDTERGTERGTGQGTGRNTAHGTGARGGKAHGTGAYSAETHGVGTPDAGRDARRDTARGMRRGARSGTARGMGRGTRGAGRSTRRLAGLLAAVLALGGCGIDPTAVRDLDRPPVISYSPTWVTVYLLRDGRLEPAKIPVGSDSAKNIVDTLFRAGKQPPKEGLTSALNDFTHHDTETTRYHNEAERNDPAGNLGYRLSVIVTGGRELSREGIAQITCTIRQNKQESIWSVEVTRLFPGPPKTWGEHTCFEYRDLAAKGVRLPP</sequence>
<gene>
    <name evidence="2" type="ORF">GCM10017600_50750</name>
</gene>
<feature type="compositionally biased region" description="Basic and acidic residues" evidence="1">
    <location>
        <begin position="54"/>
        <end position="64"/>
    </location>
</feature>
<dbReference type="AlphaFoldDB" id="A0A9W6MF99"/>
<evidence type="ECO:0008006" key="4">
    <source>
        <dbReference type="Google" id="ProtNLM"/>
    </source>
</evidence>
<proteinExistence type="predicted"/>
<feature type="region of interest" description="Disordered" evidence="1">
    <location>
        <begin position="1"/>
        <end position="88"/>
    </location>
</feature>
<dbReference type="Proteomes" id="UP001143474">
    <property type="component" value="Unassembled WGS sequence"/>
</dbReference>
<feature type="compositionally biased region" description="Basic and acidic residues" evidence="1">
    <location>
        <begin position="1"/>
        <end position="14"/>
    </location>
</feature>
<accession>A0A9W6MF99</accession>
<dbReference type="EMBL" id="BSEV01000012">
    <property type="protein sequence ID" value="GLK11668.1"/>
    <property type="molecule type" value="Genomic_DNA"/>
</dbReference>